<organism evidence="2 3">
    <name type="scientific">Streptomyces montanus</name>
    <dbReference type="NCBI Taxonomy" id="2580423"/>
    <lineage>
        <taxon>Bacteria</taxon>
        <taxon>Bacillati</taxon>
        <taxon>Actinomycetota</taxon>
        <taxon>Actinomycetes</taxon>
        <taxon>Kitasatosporales</taxon>
        <taxon>Streptomycetaceae</taxon>
        <taxon>Streptomyces</taxon>
    </lineage>
</organism>
<protein>
    <submittedName>
        <fullName evidence="2">Uncharacterized protein</fullName>
    </submittedName>
</protein>
<name>A0A5R9FSN5_9ACTN</name>
<evidence type="ECO:0000313" key="3">
    <source>
        <dbReference type="Proteomes" id="UP000305906"/>
    </source>
</evidence>
<reference evidence="2 3" key="1">
    <citation type="submission" date="2019-05" db="EMBL/GenBank/DDBJ databases">
        <title>Streptomyces sp. NEAU-C151, a novel actinomycete isolated from soil.</title>
        <authorList>
            <person name="Han L."/>
            <person name="Jiang H."/>
        </authorList>
    </citation>
    <scope>NUCLEOTIDE SEQUENCE [LARGE SCALE GENOMIC DNA]</scope>
    <source>
        <strain evidence="2 3">NEAU-C151</strain>
    </source>
</reference>
<sequence length="109" mass="11546">MGAGWPQARSCSSRAAAWAAYGTHPALQTAHVAPRADGPVAAGTRSVEEPRLHLLGYGDCRLAQRLVQTIARDHDAAGAEADVQHVVPDGQEGPSHRSGPIRRKKRHSG</sequence>
<dbReference type="AlphaFoldDB" id="A0A5R9FSN5"/>
<evidence type="ECO:0000313" key="2">
    <source>
        <dbReference type="EMBL" id="TLS44388.1"/>
    </source>
</evidence>
<evidence type="ECO:0000256" key="1">
    <source>
        <dbReference type="SAM" id="MobiDB-lite"/>
    </source>
</evidence>
<feature type="compositionally biased region" description="Basic residues" evidence="1">
    <location>
        <begin position="99"/>
        <end position="109"/>
    </location>
</feature>
<gene>
    <name evidence="2" type="ORF">FE633_20420</name>
</gene>
<feature type="region of interest" description="Disordered" evidence="1">
    <location>
        <begin position="75"/>
        <end position="109"/>
    </location>
</feature>
<dbReference type="EMBL" id="VBZC01000021">
    <property type="protein sequence ID" value="TLS44388.1"/>
    <property type="molecule type" value="Genomic_DNA"/>
</dbReference>
<keyword evidence="3" id="KW-1185">Reference proteome</keyword>
<dbReference type="Proteomes" id="UP000305906">
    <property type="component" value="Unassembled WGS sequence"/>
</dbReference>
<comment type="caution">
    <text evidence="2">The sequence shown here is derived from an EMBL/GenBank/DDBJ whole genome shotgun (WGS) entry which is preliminary data.</text>
</comment>
<accession>A0A5R9FSN5</accession>
<proteinExistence type="predicted"/>